<dbReference type="Proteomes" id="UP000195137">
    <property type="component" value="Unassembled WGS sequence"/>
</dbReference>
<dbReference type="RefSeq" id="WP_086637437.1">
    <property type="nucleotide sequence ID" value="NZ_MRZU01000004.1"/>
</dbReference>
<evidence type="ECO:0000313" key="1">
    <source>
        <dbReference type="EMBL" id="OUJ18139.1"/>
    </source>
</evidence>
<accession>A0A1Y3G9Q5</accession>
<proteinExistence type="predicted"/>
<dbReference type="AlphaFoldDB" id="A0A1Y3G9Q5"/>
<comment type="caution">
    <text evidence="1">The sequence shown here is derived from an EMBL/GenBank/DDBJ whole genome shotgun (WGS) entry which is preliminary data.</text>
</comment>
<keyword evidence="2" id="KW-1185">Reference proteome</keyword>
<evidence type="ECO:0000313" key="2">
    <source>
        <dbReference type="Proteomes" id="UP000195137"/>
    </source>
</evidence>
<sequence>MSSNKMLYAVAAICLALVLAFTAYGVAGFPGIDEGQENGIEVVDLNQTVSGEVVGDDAVLVDRDDGDLIISGQIVGNTAGQTVYVESIETGDDKVVIYMDTELEDGTAAMVITQYDYELELSDVPIDHDVFVYHGDEVFELTGDSEIKEL</sequence>
<organism evidence="1 2">
    <name type="scientific">Methanonatronarchaeum thermophilum</name>
    <dbReference type="NCBI Taxonomy" id="1927129"/>
    <lineage>
        <taxon>Archaea</taxon>
        <taxon>Methanobacteriati</taxon>
        <taxon>Methanobacteriota</taxon>
        <taxon>Methanonatronarchaeia</taxon>
        <taxon>Methanonatronarchaeales</taxon>
        <taxon>Methanonatronarchaeaceae</taxon>
        <taxon>Methanonatronarchaeum</taxon>
    </lineage>
</organism>
<gene>
    <name evidence="1" type="ORF">AMET1_1041</name>
</gene>
<name>A0A1Y3G9Q5_9EURY</name>
<reference evidence="1 2" key="1">
    <citation type="submission" date="2016-12" db="EMBL/GenBank/DDBJ databases">
        <title>Discovery of methanogenic haloarchaea.</title>
        <authorList>
            <person name="Sorokin D.Y."/>
            <person name="Makarova K.S."/>
            <person name="Abbas B."/>
            <person name="Ferrer M."/>
            <person name="Golyshin P.N."/>
        </authorList>
    </citation>
    <scope>NUCLEOTIDE SEQUENCE [LARGE SCALE GENOMIC DNA]</scope>
    <source>
        <strain evidence="1">AMET1</strain>
    </source>
</reference>
<protein>
    <submittedName>
        <fullName evidence="1">Uncharacterized protein</fullName>
    </submittedName>
</protein>
<dbReference type="EMBL" id="MRZU01000004">
    <property type="protein sequence ID" value="OUJ18139.1"/>
    <property type="molecule type" value="Genomic_DNA"/>
</dbReference>